<dbReference type="Proteomes" id="UP000194420">
    <property type="component" value="Unassembled WGS sequence"/>
</dbReference>
<name>A0A1Y6F541_9SPHN</name>
<reference evidence="3" key="1">
    <citation type="submission" date="2017-04" db="EMBL/GenBank/DDBJ databases">
        <authorList>
            <person name="Varghese N."/>
            <person name="Submissions S."/>
        </authorList>
    </citation>
    <scope>NUCLEOTIDE SEQUENCE [LARGE SCALE GENOMIC DNA]</scope>
</reference>
<evidence type="ECO:0000313" key="2">
    <source>
        <dbReference type="EMBL" id="SMQ69639.1"/>
    </source>
</evidence>
<organism evidence="2 3">
    <name type="scientific">Altererythrobacter xiamenensis</name>
    <dbReference type="NCBI Taxonomy" id="1316679"/>
    <lineage>
        <taxon>Bacteria</taxon>
        <taxon>Pseudomonadati</taxon>
        <taxon>Pseudomonadota</taxon>
        <taxon>Alphaproteobacteria</taxon>
        <taxon>Sphingomonadales</taxon>
        <taxon>Erythrobacteraceae</taxon>
        <taxon>Altererythrobacter</taxon>
    </lineage>
</organism>
<evidence type="ECO:0000313" key="3">
    <source>
        <dbReference type="Proteomes" id="UP000194420"/>
    </source>
</evidence>
<keyword evidence="3" id="KW-1185">Reference proteome</keyword>
<feature type="compositionally biased region" description="Basic and acidic residues" evidence="1">
    <location>
        <begin position="1"/>
        <end position="14"/>
    </location>
</feature>
<sequence length="69" mass="7445">MREVPKAPARKAEAANDWENEGGSVKAVSSPALPEGITAVTVTKYRVGPYTYTTLDGALAEHKRQCNNK</sequence>
<accession>A0A1Y6F541</accession>
<gene>
    <name evidence="2" type="ORF">SAMN06297468_1826</name>
</gene>
<dbReference type="OrthoDB" id="7410992at2"/>
<dbReference type="AlphaFoldDB" id="A0A1Y6F541"/>
<dbReference type="EMBL" id="FXWG01000002">
    <property type="protein sequence ID" value="SMQ69639.1"/>
    <property type="molecule type" value="Genomic_DNA"/>
</dbReference>
<feature type="region of interest" description="Disordered" evidence="1">
    <location>
        <begin position="1"/>
        <end position="28"/>
    </location>
</feature>
<evidence type="ECO:0000256" key="1">
    <source>
        <dbReference type="SAM" id="MobiDB-lite"/>
    </source>
</evidence>
<protein>
    <submittedName>
        <fullName evidence="2">Uncharacterized protein</fullName>
    </submittedName>
</protein>
<proteinExistence type="predicted"/>
<dbReference type="RefSeq" id="WP_143255998.1">
    <property type="nucleotide sequence ID" value="NZ_FXWG01000002.1"/>
</dbReference>